<name>A0A0L6U090_9FIRM</name>
<evidence type="ECO:0000313" key="2">
    <source>
        <dbReference type="Proteomes" id="UP000036873"/>
    </source>
</evidence>
<dbReference type="Proteomes" id="UP000036873">
    <property type="component" value="Unassembled WGS sequence"/>
</dbReference>
<dbReference type="RefSeq" id="WP_050740216.1">
    <property type="nucleotide sequence ID" value="NZ_LGYO01000022.1"/>
</dbReference>
<keyword evidence="2" id="KW-1185">Reference proteome</keyword>
<protein>
    <submittedName>
        <fullName evidence="1">Uncharacterized protein</fullName>
    </submittedName>
</protein>
<dbReference type="EMBL" id="LGYO01000022">
    <property type="protein sequence ID" value="KNZ41903.1"/>
    <property type="molecule type" value="Genomic_DNA"/>
</dbReference>
<reference evidence="2" key="1">
    <citation type="submission" date="2015-07" db="EMBL/GenBank/DDBJ databases">
        <title>Draft genome sequence of Acetobacterium bakii DSM 8293, a potential psychrophilic chemical producer through syngas fermentation.</title>
        <authorList>
            <person name="Song Y."/>
            <person name="Hwang S."/>
            <person name="Cho B.-K."/>
        </authorList>
    </citation>
    <scope>NUCLEOTIDE SEQUENCE [LARGE SCALE GENOMIC DNA]</scope>
    <source>
        <strain evidence="2">DSM 8239</strain>
    </source>
</reference>
<dbReference type="STRING" id="52689.AKG39_09830"/>
<gene>
    <name evidence="1" type="ORF">AKG39_09830</name>
</gene>
<comment type="caution">
    <text evidence="1">The sequence shown here is derived from an EMBL/GenBank/DDBJ whole genome shotgun (WGS) entry which is preliminary data.</text>
</comment>
<proteinExistence type="predicted"/>
<organism evidence="1 2">
    <name type="scientific">Acetobacterium bakii</name>
    <dbReference type="NCBI Taxonomy" id="52689"/>
    <lineage>
        <taxon>Bacteria</taxon>
        <taxon>Bacillati</taxon>
        <taxon>Bacillota</taxon>
        <taxon>Clostridia</taxon>
        <taxon>Eubacteriales</taxon>
        <taxon>Eubacteriaceae</taxon>
        <taxon>Acetobacterium</taxon>
    </lineage>
</organism>
<dbReference type="OrthoDB" id="5380039at2"/>
<dbReference type="AlphaFoldDB" id="A0A0L6U090"/>
<sequence>MKTKGLALSLVILTLAFLLFSSNGAGLRSDLALQVQGYGFKDKSVFNQVGLEFFIPTGKGYSKSGWTNNVKLYHPGNNFPHDQGNGNMSILYNFGHFEEGRSTFYDPNSEYFNAHYGVYAIHLNDSIFGWKNGALDEAAVTKIIAFDQLELVMASLGCPASRRHFDYQITDVKEGHAMAGFSDWILINAVINTNSPLHHKTQNRLGYVQYGEPLKNYQGEDFPIVEMQGRIYLRYDEVHKVTVIYFVIGKTLEFIEKTSNDYLIPIEWNDVN</sequence>
<accession>A0A0L6U090</accession>
<evidence type="ECO:0000313" key="1">
    <source>
        <dbReference type="EMBL" id="KNZ41903.1"/>
    </source>
</evidence>